<accession>A0ABU3UI35</accession>
<name>A0ABU3UI35_9ACTN</name>
<organism evidence="1 2">
    <name type="scientific">Streptomyces mirabilis</name>
    <dbReference type="NCBI Taxonomy" id="68239"/>
    <lineage>
        <taxon>Bacteria</taxon>
        <taxon>Bacillati</taxon>
        <taxon>Actinomycetota</taxon>
        <taxon>Actinomycetes</taxon>
        <taxon>Kitasatosporales</taxon>
        <taxon>Streptomycetaceae</taxon>
        <taxon>Streptomyces</taxon>
    </lineage>
</organism>
<dbReference type="Proteomes" id="UP001257627">
    <property type="component" value="Unassembled WGS sequence"/>
</dbReference>
<sequence length="109" mass="11615">MILLRADDITVVPVTDPAGTIVAAGHAWSTRFSSRADRVTARAAGRAPRGSPHVIRRGRRLARAVGDIQRRHRPGPARTGDPVAREMVTACLPADAHQDLRAAIVTALA</sequence>
<protein>
    <submittedName>
        <fullName evidence="1">Uncharacterized protein</fullName>
    </submittedName>
</protein>
<keyword evidence="2" id="KW-1185">Reference proteome</keyword>
<gene>
    <name evidence="1" type="ORF">PU648_14880</name>
</gene>
<dbReference type="EMBL" id="JARAKF010000001">
    <property type="protein sequence ID" value="MDU8993588.1"/>
    <property type="molecule type" value="Genomic_DNA"/>
</dbReference>
<evidence type="ECO:0000313" key="1">
    <source>
        <dbReference type="EMBL" id="MDU8993588.1"/>
    </source>
</evidence>
<reference evidence="1 2" key="1">
    <citation type="submission" date="2023-02" db="EMBL/GenBank/DDBJ databases">
        <authorList>
            <person name="Maleckis M."/>
        </authorList>
    </citation>
    <scope>NUCLEOTIDE SEQUENCE [LARGE SCALE GENOMIC DNA]</scope>
    <source>
        <strain evidence="1 2">P8-A2</strain>
    </source>
</reference>
<proteinExistence type="predicted"/>
<dbReference type="RefSeq" id="WP_143609536.1">
    <property type="nucleotide sequence ID" value="NZ_CP107955.1"/>
</dbReference>
<evidence type="ECO:0000313" key="2">
    <source>
        <dbReference type="Proteomes" id="UP001257627"/>
    </source>
</evidence>
<comment type="caution">
    <text evidence="1">The sequence shown here is derived from an EMBL/GenBank/DDBJ whole genome shotgun (WGS) entry which is preliminary data.</text>
</comment>